<dbReference type="EMBL" id="BAFK01000007">
    <property type="protein sequence ID" value="GAB58548.1"/>
    <property type="molecule type" value="Genomic_DNA"/>
</dbReference>
<name>I1DWX0_9GAMM</name>
<sequence length="56" mass="6947">MRSSSCKYLQLNYQPNLFRRLALLKNYVMYQQFLLINQKHNLESYQRNSKSYLRQN</sequence>
<organism evidence="1 2">
    <name type="scientific">Rheinheimera nanhaiensis E407-8</name>
    <dbReference type="NCBI Taxonomy" id="562729"/>
    <lineage>
        <taxon>Bacteria</taxon>
        <taxon>Pseudomonadati</taxon>
        <taxon>Pseudomonadota</taxon>
        <taxon>Gammaproteobacteria</taxon>
        <taxon>Chromatiales</taxon>
        <taxon>Chromatiaceae</taxon>
        <taxon>Rheinheimera</taxon>
    </lineage>
</organism>
<dbReference type="Proteomes" id="UP000004374">
    <property type="component" value="Unassembled WGS sequence"/>
</dbReference>
<evidence type="ECO:0000313" key="2">
    <source>
        <dbReference type="Proteomes" id="UP000004374"/>
    </source>
</evidence>
<keyword evidence="2" id="KW-1185">Reference proteome</keyword>
<evidence type="ECO:0000313" key="1">
    <source>
        <dbReference type="EMBL" id="GAB58548.1"/>
    </source>
</evidence>
<dbReference type="AlphaFoldDB" id="I1DWX0"/>
<protein>
    <submittedName>
        <fullName evidence="1">Uncharacterized protein</fullName>
    </submittedName>
</protein>
<reference evidence="1 2" key="1">
    <citation type="journal article" date="2012" name="J. Bacteriol.">
        <title>Genome Sequence of the Protease-Producing Bacterium Rheinheimera nanhaiensis E407-8T, Isolated from Deep-Sea Sediment of the South China Sea.</title>
        <authorList>
            <person name="Zhang X.-Y."/>
            <person name="Zhang Y.-J."/>
            <person name="Qin Q.-L."/>
            <person name="Xie B.-B."/>
            <person name="Chen X.-L."/>
            <person name="Zhou B.-C."/>
            <person name="Zhang Y.-Z."/>
        </authorList>
    </citation>
    <scope>NUCLEOTIDE SEQUENCE [LARGE SCALE GENOMIC DNA]</scope>
    <source>
        <strain evidence="1 2">E407-8</strain>
    </source>
</reference>
<accession>I1DWX0</accession>
<proteinExistence type="predicted"/>
<gene>
    <name evidence="1" type="ORF">RNAN_1521</name>
</gene>
<comment type="caution">
    <text evidence="1">The sequence shown here is derived from an EMBL/GenBank/DDBJ whole genome shotgun (WGS) entry which is preliminary data.</text>
</comment>